<protein>
    <recommendedName>
        <fullName evidence="12">Fluoride-specific ion channel FluC</fullName>
    </recommendedName>
</protein>
<comment type="activity regulation">
    <text evidence="12">Na(+) is not transported, but it plays an essential structural role and its presence is essential for fluoride channel function.</text>
</comment>
<dbReference type="RefSeq" id="WP_166271540.1">
    <property type="nucleotide sequence ID" value="NZ_CP048029.1"/>
</dbReference>
<evidence type="ECO:0000256" key="4">
    <source>
        <dbReference type="ARBA" id="ARBA00022692"/>
    </source>
</evidence>
<proteinExistence type="inferred from homology"/>
<comment type="function">
    <text evidence="12">Fluoride-specific ion channel. Important for reducing fluoride concentration in the cell, thus reducing its toxicity.</text>
</comment>
<keyword evidence="5 12" id="KW-1133">Transmembrane helix</keyword>
<evidence type="ECO:0000256" key="8">
    <source>
        <dbReference type="ARBA" id="ARBA00023136"/>
    </source>
</evidence>
<dbReference type="InterPro" id="IPR003691">
    <property type="entry name" value="FluC"/>
</dbReference>
<dbReference type="EMBL" id="CP048029">
    <property type="protein sequence ID" value="QIK38658.1"/>
    <property type="molecule type" value="Genomic_DNA"/>
</dbReference>
<evidence type="ECO:0000256" key="2">
    <source>
        <dbReference type="ARBA" id="ARBA00022475"/>
    </source>
</evidence>
<sequence length="129" mass="13574">MSLLSALAVFIGAGLGALLRWSLGLALNPIFPNLPMGTLAANLLGGLLVGLAVVWSARHPGAPPELRLLIITGYLGGLTTFSTFSAEVVNLLARREWIWGLTAIGVHLIGSLALTALGMALAHWLFTRH</sequence>
<evidence type="ECO:0000256" key="5">
    <source>
        <dbReference type="ARBA" id="ARBA00022989"/>
    </source>
</evidence>
<evidence type="ECO:0000256" key="1">
    <source>
        <dbReference type="ARBA" id="ARBA00004651"/>
    </source>
</evidence>
<dbReference type="NCBIfam" id="TIGR00494">
    <property type="entry name" value="crcB"/>
    <property type="match status" value="1"/>
</dbReference>
<keyword evidence="3" id="KW-0997">Cell inner membrane</keyword>
<evidence type="ECO:0000256" key="3">
    <source>
        <dbReference type="ARBA" id="ARBA00022519"/>
    </source>
</evidence>
<comment type="similarity">
    <text evidence="10 12">Belongs to the fluoride channel Fluc/FEX (TC 1.A.43) family.</text>
</comment>
<reference evidence="14" key="1">
    <citation type="submission" date="2020-01" db="EMBL/GenBank/DDBJ databases">
        <title>Caldichromatium gen. nov., sp. nov., a thermophilic purple sulfur bacterium member of the family Chromatiaceae isolated from Nakabusa hot spring, Japan.</title>
        <authorList>
            <person name="Saini M.K."/>
            <person name="Hanada S."/>
            <person name="Tank M."/>
        </authorList>
    </citation>
    <scope>NUCLEOTIDE SEQUENCE [LARGE SCALE GENOMIC DNA]</scope>
    <source>
        <strain evidence="14">No.7</strain>
    </source>
</reference>
<feature type="binding site" evidence="12">
    <location>
        <position position="76"/>
    </location>
    <ligand>
        <name>Na(+)</name>
        <dbReference type="ChEBI" id="CHEBI:29101"/>
        <note>structural</note>
    </ligand>
</feature>
<keyword evidence="2 12" id="KW-1003">Cell membrane</keyword>
<dbReference type="Pfam" id="PF02537">
    <property type="entry name" value="CRCB"/>
    <property type="match status" value="1"/>
</dbReference>
<evidence type="ECO:0000256" key="9">
    <source>
        <dbReference type="ARBA" id="ARBA00023303"/>
    </source>
</evidence>
<name>A0A6G7VFN5_9GAMM</name>
<dbReference type="KEGG" id="cjap:GWK36_12450"/>
<dbReference type="AlphaFoldDB" id="A0A6G7VFN5"/>
<evidence type="ECO:0000256" key="10">
    <source>
        <dbReference type="ARBA" id="ARBA00035120"/>
    </source>
</evidence>
<organism evidence="13 14">
    <name type="scientific">Caldichromatium japonicum</name>
    <dbReference type="NCBI Taxonomy" id="2699430"/>
    <lineage>
        <taxon>Bacteria</taxon>
        <taxon>Pseudomonadati</taxon>
        <taxon>Pseudomonadota</taxon>
        <taxon>Gammaproteobacteria</taxon>
        <taxon>Chromatiales</taxon>
        <taxon>Chromatiaceae</taxon>
        <taxon>Caldichromatium</taxon>
    </lineage>
</organism>
<keyword evidence="6 12" id="KW-0915">Sodium</keyword>
<feature type="transmembrane region" description="Helical" evidence="12">
    <location>
        <begin position="68"/>
        <end position="86"/>
    </location>
</feature>
<evidence type="ECO:0000256" key="12">
    <source>
        <dbReference type="HAMAP-Rule" id="MF_00454"/>
    </source>
</evidence>
<evidence type="ECO:0000256" key="6">
    <source>
        <dbReference type="ARBA" id="ARBA00023053"/>
    </source>
</evidence>
<dbReference type="NCBIfam" id="NF010792">
    <property type="entry name" value="PRK14196.1"/>
    <property type="match status" value="1"/>
</dbReference>
<evidence type="ECO:0000313" key="13">
    <source>
        <dbReference type="EMBL" id="QIK38658.1"/>
    </source>
</evidence>
<dbReference type="GO" id="GO:0005886">
    <property type="term" value="C:plasma membrane"/>
    <property type="evidence" value="ECO:0007669"/>
    <property type="project" value="UniProtKB-SubCell"/>
</dbReference>
<dbReference type="Proteomes" id="UP000502699">
    <property type="component" value="Chromosome"/>
</dbReference>
<dbReference type="GO" id="GO:0046872">
    <property type="term" value="F:metal ion binding"/>
    <property type="evidence" value="ECO:0007669"/>
    <property type="project" value="UniProtKB-KW"/>
</dbReference>
<feature type="binding site" evidence="12">
    <location>
        <position position="79"/>
    </location>
    <ligand>
        <name>Na(+)</name>
        <dbReference type="ChEBI" id="CHEBI:29101"/>
        <note>structural</note>
    </ligand>
</feature>
<keyword evidence="4 12" id="KW-0812">Transmembrane</keyword>
<keyword evidence="8 12" id="KW-0472">Membrane</keyword>
<evidence type="ECO:0000313" key="14">
    <source>
        <dbReference type="Proteomes" id="UP000502699"/>
    </source>
</evidence>
<gene>
    <name evidence="12 13" type="primary">crcB</name>
    <name evidence="12" type="synonym">fluC</name>
    <name evidence="13" type="ORF">GWK36_12450</name>
</gene>
<dbReference type="HAMAP" id="MF_00454">
    <property type="entry name" value="FluC"/>
    <property type="match status" value="1"/>
</dbReference>
<keyword evidence="9 12" id="KW-0407">Ion channel</keyword>
<comment type="subcellular location">
    <subcellularLocation>
        <location evidence="1 12">Cell membrane</location>
        <topology evidence="1 12">Multi-pass membrane protein</topology>
    </subcellularLocation>
</comment>
<keyword evidence="12" id="KW-0479">Metal-binding</keyword>
<dbReference type="GO" id="GO:0140114">
    <property type="term" value="P:cellular detoxification of fluoride"/>
    <property type="evidence" value="ECO:0007669"/>
    <property type="project" value="UniProtKB-UniRule"/>
</dbReference>
<keyword evidence="12" id="KW-0813">Transport</keyword>
<feature type="transmembrane region" description="Helical" evidence="12">
    <location>
        <begin position="98"/>
        <end position="126"/>
    </location>
</feature>
<evidence type="ECO:0000256" key="11">
    <source>
        <dbReference type="ARBA" id="ARBA00035585"/>
    </source>
</evidence>
<keyword evidence="7 12" id="KW-0406">Ion transport</keyword>
<comment type="catalytic activity">
    <reaction evidence="11">
        <text>fluoride(in) = fluoride(out)</text>
        <dbReference type="Rhea" id="RHEA:76159"/>
        <dbReference type="ChEBI" id="CHEBI:17051"/>
    </reaction>
    <physiologicalReaction direction="left-to-right" evidence="11">
        <dbReference type="Rhea" id="RHEA:76160"/>
    </physiologicalReaction>
</comment>
<dbReference type="PANTHER" id="PTHR28259">
    <property type="entry name" value="FLUORIDE EXPORT PROTEIN 1-RELATED"/>
    <property type="match status" value="1"/>
</dbReference>
<keyword evidence="14" id="KW-1185">Reference proteome</keyword>
<accession>A0A6G7VFN5</accession>
<dbReference type="PANTHER" id="PTHR28259:SF1">
    <property type="entry name" value="FLUORIDE EXPORT PROTEIN 1-RELATED"/>
    <property type="match status" value="1"/>
</dbReference>
<feature type="transmembrane region" description="Helical" evidence="12">
    <location>
        <begin position="36"/>
        <end position="56"/>
    </location>
</feature>
<dbReference type="GO" id="GO:0062054">
    <property type="term" value="F:fluoride channel activity"/>
    <property type="evidence" value="ECO:0007669"/>
    <property type="project" value="UniProtKB-UniRule"/>
</dbReference>
<evidence type="ECO:0000256" key="7">
    <source>
        <dbReference type="ARBA" id="ARBA00023065"/>
    </source>
</evidence>